<protein>
    <recommendedName>
        <fullName evidence="2">DUF4340 domain-containing protein</fullName>
    </recommendedName>
</protein>
<dbReference type="OrthoDB" id="7008377at2"/>
<sequence precursor="true">MLKKINNLTVLAILTAMMVLVMFVTIYRADTESDDYNLLYPTLFSQLTKVDTLTFDSVDGNFTLKQVGEEDWVVADYFNYPADFDLVKRMLIDISEAVVIEEKTANEKQHGFLGLVTNEAGGDALEVKLYDDDEMLAGLILGETRAITAQAGPRQTFVRRSGEAQSWLAEGYLQISPLMLNWIDGEIMSIGRERIARVDIIQPDGSTATLVNLGEKDKFGTPESGKNTVFKYEQLGYDIAGSLYQLRLEEVIPVNGFSRQGAEVVEATFITYDGLKVTSQTSFIDGFYYATFRAEYDDHYLDKVPPAIAELDLLKSRDNVENEIAKLNETLAPWVYRVGGFTGTNLMRARADIVTESSQQIPMPADMSGRGMLLP</sequence>
<reference evidence="3 4" key="1">
    <citation type="journal article" date="2012" name="J. Bacteriol.">
        <title>Complete genome sequences of Methylophaga sp. strain JAM1 and Methylophaga sp. strain JAM7.</title>
        <authorList>
            <person name="Villeneuve C."/>
            <person name="Martineau C."/>
            <person name="Mauffrey F."/>
            <person name="Villemur R."/>
        </authorList>
    </citation>
    <scope>NUCLEOTIDE SEQUENCE [LARGE SCALE GENOMIC DNA]</scope>
    <source>
        <strain evidence="3 4">JAM7</strain>
    </source>
</reference>
<dbReference type="HOGENOM" id="CLU_060291_0_0_6"/>
<keyword evidence="1" id="KW-0472">Membrane</keyword>
<keyword evidence="1" id="KW-1133">Transmembrane helix</keyword>
<dbReference type="eggNOG" id="ENOG5031SVN">
    <property type="taxonomic scope" value="Bacteria"/>
</dbReference>
<keyword evidence="1" id="KW-0812">Transmembrane</keyword>
<accession>I1YI61</accession>
<name>I1YI61_METFJ</name>
<dbReference type="PATRIC" id="fig|754477.3.peg.1435"/>
<organism evidence="3 4">
    <name type="scientific">Methylophaga frappieri (strain ATCC BAA-2434 / DSM 25690 / JAM7)</name>
    <dbReference type="NCBI Taxonomy" id="754477"/>
    <lineage>
        <taxon>Bacteria</taxon>
        <taxon>Pseudomonadati</taxon>
        <taxon>Pseudomonadota</taxon>
        <taxon>Gammaproteobacteria</taxon>
        <taxon>Thiotrichales</taxon>
        <taxon>Piscirickettsiaceae</taxon>
        <taxon>Methylophaga</taxon>
    </lineage>
</organism>
<dbReference type="KEGG" id="mec:Q7C_1455"/>
<evidence type="ECO:0000259" key="2">
    <source>
        <dbReference type="Pfam" id="PF14238"/>
    </source>
</evidence>
<feature type="transmembrane region" description="Helical" evidence="1">
    <location>
        <begin position="7"/>
        <end position="27"/>
    </location>
</feature>
<evidence type="ECO:0000313" key="3">
    <source>
        <dbReference type="EMBL" id="AFJ02604.1"/>
    </source>
</evidence>
<dbReference type="Pfam" id="PF14238">
    <property type="entry name" value="DUF4340"/>
    <property type="match status" value="1"/>
</dbReference>
<dbReference type="Proteomes" id="UP000009145">
    <property type="component" value="Chromosome"/>
</dbReference>
<dbReference type="RefSeq" id="WP_014704024.1">
    <property type="nucleotide sequence ID" value="NC_017856.1"/>
</dbReference>
<dbReference type="STRING" id="754477.Q7C_1455"/>
<dbReference type="EMBL" id="CP003380">
    <property type="protein sequence ID" value="AFJ02604.1"/>
    <property type="molecule type" value="Genomic_DNA"/>
</dbReference>
<dbReference type="InterPro" id="IPR025641">
    <property type="entry name" value="DUF4340"/>
</dbReference>
<dbReference type="AlphaFoldDB" id="I1YI61"/>
<evidence type="ECO:0000313" key="4">
    <source>
        <dbReference type="Proteomes" id="UP000009145"/>
    </source>
</evidence>
<feature type="domain" description="DUF4340" evidence="2">
    <location>
        <begin position="72"/>
        <end position="252"/>
    </location>
</feature>
<gene>
    <name evidence="3" type="ordered locus">Q7C_1455</name>
</gene>
<proteinExistence type="predicted"/>
<keyword evidence="4" id="KW-1185">Reference proteome</keyword>
<evidence type="ECO:0000256" key="1">
    <source>
        <dbReference type="SAM" id="Phobius"/>
    </source>
</evidence>